<name>H1XQT0_CALAY</name>
<dbReference type="EMBL" id="CM001402">
    <property type="protein sequence ID" value="EHO42353.1"/>
    <property type="molecule type" value="Genomic_DNA"/>
</dbReference>
<dbReference type="Gene3D" id="1.10.287.130">
    <property type="match status" value="1"/>
</dbReference>
<dbReference type="PaxDb" id="880073-Calab_2745"/>
<proteinExistence type="predicted"/>
<reference evidence="11 14" key="2">
    <citation type="submission" date="2016-11" db="EMBL/GenBank/DDBJ databases">
        <title>Genomic analysis of Caldithrix abyssi and proposal of a novel bacterial phylum Caldithrichaeota.</title>
        <authorList>
            <person name="Kublanov I."/>
            <person name="Sigalova O."/>
            <person name="Gavrilov S."/>
            <person name="Lebedinsky A."/>
            <person name="Ivanova N."/>
            <person name="Daum C."/>
            <person name="Reddy T."/>
            <person name="Klenk H.P."/>
            <person name="Goker M."/>
            <person name="Reva O."/>
            <person name="Miroshnichenko M."/>
            <person name="Kyprides N."/>
            <person name="Woyke T."/>
            <person name="Gelfand M."/>
        </authorList>
    </citation>
    <scope>NUCLEOTIDE SEQUENCE [LARGE SCALE GENOMIC DNA]</scope>
    <source>
        <strain evidence="11 14">LF13</strain>
    </source>
</reference>
<dbReference type="CDD" id="cd00082">
    <property type="entry name" value="HisKA"/>
    <property type="match status" value="1"/>
</dbReference>
<dbReference type="InterPro" id="IPR011006">
    <property type="entry name" value="CheY-like_superfamily"/>
</dbReference>
<dbReference type="Proteomes" id="UP000183868">
    <property type="component" value="Chromosome"/>
</dbReference>
<dbReference type="PROSITE" id="PS50110">
    <property type="entry name" value="RESPONSE_REGULATORY"/>
    <property type="match status" value="1"/>
</dbReference>
<evidence type="ECO:0000313" key="11">
    <source>
        <dbReference type="EMBL" id="APF18340.1"/>
    </source>
</evidence>
<dbReference type="PANTHER" id="PTHR48111">
    <property type="entry name" value="REGULATOR OF RPOS"/>
    <property type="match status" value="1"/>
</dbReference>
<evidence type="ECO:0000256" key="4">
    <source>
        <dbReference type="ARBA" id="ARBA00023012"/>
    </source>
</evidence>
<dbReference type="GO" id="GO:0000155">
    <property type="term" value="F:phosphorelay sensor kinase activity"/>
    <property type="evidence" value="ECO:0007669"/>
    <property type="project" value="InterPro"/>
</dbReference>
<evidence type="ECO:0000313" key="14">
    <source>
        <dbReference type="Proteomes" id="UP000183868"/>
    </source>
</evidence>
<evidence type="ECO:0000313" key="13">
    <source>
        <dbReference type="Proteomes" id="UP000004671"/>
    </source>
</evidence>
<evidence type="ECO:0000256" key="7">
    <source>
        <dbReference type="ARBA" id="ARBA00023163"/>
    </source>
</evidence>
<dbReference type="SMART" id="SM00448">
    <property type="entry name" value="REC"/>
    <property type="match status" value="1"/>
</dbReference>
<dbReference type="eggNOG" id="COG0745">
    <property type="taxonomic scope" value="Bacteria"/>
</dbReference>
<dbReference type="KEGG" id="caby:Cabys_1591"/>
<keyword evidence="5" id="KW-0805">Transcription regulation</keyword>
<dbReference type="SUPFAM" id="SSF47384">
    <property type="entry name" value="Homodimeric domain of signal transducing histidine kinase"/>
    <property type="match status" value="1"/>
</dbReference>
<evidence type="ECO:0000256" key="8">
    <source>
        <dbReference type="PROSITE-ProRule" id="PRU00169"/>
    </source>
</evidence>
<evidence type="ECO:0000256" key="5">
    <source>
        <dbReference type="ARBA" id="ARBA00023015"/>
    </source>
</evidence>
<keyword evidence="4" id="KW-0902">Two-component regulatory system</keyword>
<comment type="catalytic activity">
    <reaction evidence="1">
        <text>ATP + protein L-histidine = ADP + protein N-phospho-L-histidine.</text>
        <dbReference type="EC" id="2.7.13.3"/>
    </reaction>
</comment>
<evidence type="ECO:0000256" key="2">
    <source>
        <dbReference type="ARBA" id="ARBA00012438"/>
    </source>
</evidence>
<keyword evidence="6" id="KW-0238">DNA-binding</keyword>
<accession>H1XQT0</accession>
<dbReference type="GO" id="GO:0000156">
    <property type="term" value="F:phosphorelay response regulator activity"/>
    <property type="evidence" value="ECO:0007669"/>
    <property type="project" value="TreeGrafter"/>
</dbReference>
<feature type="coiled-coil region" evidence="9">
    <location>
        <begin position="123"/>
        <end position="156"/>
    </location>
</feature>
<dbReference type="STRING" id="880073.Cabys_1591"/>
<dbReference type="InParanoid" id="H1XQT0"/>
<dbReference type="Pfam" id="PF00072">
    <property type="entry name" value="Response_reg"/>
    <property type="match status" value="1"/>
</dbReference>
<dbReference type="InterPro" id="IPR036097">
    <property type="entry name" value="HisK_dim/P_sf"/>
</dbReference>
<dbReference type="GO" id="GO:0000976">
    <property type="term" value="F:transcription cis-regulatory region binding"/>
    <property type="evidence" value="ECO:0007669"/>
    <property type="project" value="TreeGrafter"/>
</dbReference>
<reference evidence="12 13" key="1">
    <citation type="submission" date="2011-09" db="EMBL/GenBank/DDBJ databases">
        <title>The permanent draft genome of Caldithrix abyssi DSM 13497.</title>
        <authorList>
            <consortium name="US DOE Joint Genome Institute (JGI-PGF)"/>
            <person name="Lucas S."/>
            <person name="Han J."/>
            <person name="Lapidus A."/>
            <person name="Bruce D."/>
            <person name="Goodwin L."/>
            <person name="Pitluck S."/>
            <person name="Peters L."/>
            <person name="Kyrpides N."/>
            <person name="Mavromatis K."/>
            <person name="Ivanova N."/>
            <person name="Mikhailova N."/>
            <person name="Chertkov O."/>
            <person name="Detter J.C."/>
            <person name="Tapia R."/>
            <person name="Han C."/>
            <person name="Land M."/>
            <person name="Hauser L."/>
            <person name="Markowitz V."/>
            <person name="Cheng J.-F."/>
            <person name="Hugenholtz P."/>
            <person name="Woyke T."/>
            <person name="Wu D."/>
            <person name="Spring S."/>
            <person name="Brambilla E."/>
            <person name="Klenk H.-P."/>
            <person name="Eisen J.A."/>
        </authorList>
    </citation>
    <scope>NUCLEOTIDE SEQUENCE [LARGE SCALE GENOMIC DNA]</scope>
    <source>
        <strain evidence="12 13">DSM 13497</strain>
    </source>
</reference>
<dbReference type="HOGENOM" id="CLU_1068259_0_0_0"/>
<dbReference type="GO" id="GO:0005829">
    <property type="term" value="C:cytosol"/>
    <property type="evidence" value="ECO:0007669"/>
    <property type="project" value="TreeGrafter"/>
</dbReference>
<feature type="modified residue" description="4-aspartylphosphate" evidence="8">
    <location>
        <position position="62"/>
    </location>
</feature>
<keyword evidence="13" id="KW-1185">Reference proteome</keyword>
<sequence>MESGRITEAGSKHILIIEDDPNYAFLEKEHIQEELPLPVVIKSKGSDVEKDDIEKALIVILDFNLPDMSGAELVKKIREHSDVPVILFTGQSELEIAVETLKSGASDFLVKSPQTLVLLPQVIKRAIKEYETLKIAREEEKLKERQKAQIETLRQILTTLAHYINNSTTTIFGYAQLCKQNPHNPNTIEKLIDVSIKETRRITFVLQELENLVNKFKLQTTTYLNVPDAMFDIERNIDDKMKEFLKKYSKKTVTLKESKK</sequence>
<evidence type="ECO:0000313" key="12">
    <source>
        <dbReference type="EMBL" id="EHO42353.1"/>
    </source>
</evidence>
<organism evidence="12 13">
    <name type="scientific">Caldithrix abyssi DSM 13497</name>
    <dbReference type="NCBI Taxonomy" id="880073"/>
    <lineage>
        <taxon>Bacteria</taxon>
        <taxon>Pseudomonadati</taxon>
        <taxon>Calditrichota</taxon>
        <taxon>Calditrichia</taxon>
        <taxon>Calditrichales</taxon>
        <taxon>Calditrichaceae</taxon>
        <taxon>Caldithrix</taxon>
    </lineage>
</organism>
<keyword evidence="9" id="KW-0175">Coiled coil</keyword>
<evidence type="ECO:0000256" key="9">
    <source>
        <dbReference type="SAM" id="Coils"/>
    </source>
</evidence>
<keyword evidence="7" id="KW-0804">Transcription</keyword>
<dbReference type="PANTHER" id="PTHR48111:SF1">
    <property type="entry name" value="TWO-COMPONENT RESPONSE REGULATOR ORR33"/>
    <property type="match status" value="1"/>
</dbReference>
<dbReference type="CDD" id="cd00156">
    <property type="entry name" value="REC"/>
    <property type="match status" value="1"/>
</dbReference>
<evidence type="ECO:0000259" key="10">
    <source>
        <dbReference type="PROSITE" id="PS50110"/>
    </source>
</evidence>
<dbReference type="AlphaFoldDB" id="H1XQT0"/>
<dbReference type="GO" id="GO:0032993">
    <property type="term" value="C:protein-DNA complex"/>
    <property type="evidence" value="ECO:0007669"/>
    <property type="project" value="TreeGrafter"/>
</dbReference>
<gene>
    <name evidence="11" type="ORF">Cabys_1591</name>
    <name evidence="12" type="ORF">Calab_2745</name>
</gene>
<evidence type="ECO:0000256" key="3">
    <source>
        <dbReference type="ARBA" id="ARBA00022553"/>
    </source>
</evidence>
<dbReference type="Proteomes" id="UP000004671">
    <property type="component" value="Chromosome"/>
</dbReference>
<protein>
    <recommendedName>
        <fullName evidence="2">histidine kinase</fullName>
        <ecNumber evidence="2">2.7.13.3</ecNumber>
    </recommendedName>
</protein>
<dbReference type="EMBL" id="CP018099">
    <property type="protein sequence ID" value="APF18340.1"/>
    <property type="molecule type" value="Genomic_DNA"/>
</dbReference>
<evidence type="ECO:0000256" key="6">
    <source>
        <dbReference type="ARBA" id="ARBA00023125"/>
    </source>
</evidence>
<dbReference type="EC" id="2.7.13.3" evidence="2"/>
<dbReference type="OrthoDB" id="9782655at2"/>
<dbReference type="InterPro" id="IPR001789">
    <property type="entry name" value="Sig_transdc_resp-reg_receiver"/>
</dbReference>
<dbReference type="InterPro" id="IPR039420">
    <property type="entry name" value="WalR-like"/>
</dbReference>
<dbReference type="RefSeq" id="WP_006929648.1">
    <property type="nucleotide sequence ID" value="NZ_CM001402.1"/>
</dbReference>
<dbReference type="InterPro" id="IPR003661">
    <property type="entry name" value="HisK_dim/P_dom"/>
</dbReference>
<dbReference type="GO" id="GO:0006355">
    <property type="term" value="P:regulation of DNA-templated transcription"/>
    <property type="evidence" value="ECO:0007669"/>
    <property type="project" value="TreeGrafter"/>
</dbReference>
<evidence type="ECO:0000256" key="1">
    <source>
        <dbReference type="ARBA" id="ARBA00000085"/>
    </source>
</evidence>
<dbReference type="Gene3D" id="3.40.50.2300">
    <property type="match status" value="1"/>
</dbReference>
<keyword evidence="3 8" id="KW-0597">Phosphoprotein</keyword>
<dbReference type="SUPFAM" id="SSF52172">
    <property type="entry name" value="CheY-like"/>
    <property type="match status" value="1"/>
</dbReference>
<feature type="domain" description="Response regulatory" evidence="10">
    <location>
        <begin position="13"/>
        <end position="126"/>
    </location>
</feature>